<proteinExistence type="predicted"/>
<gene>
    <name evidence="2" type="ORF">PHLGIDRAFT_131087</name>
</gene>
<dbReference type="STRING" id="745531.A0A0C3RQ69"/>
<keyword evidence="3" id="KW-1185">Reference proteome</keyword>
<reference evidence="2 3" key="1">
    <citation type="journal article" date="2014" name="PLoS Genet.">
        <title>Analysis of the Phlebiopsis gigantea genome, transcriptome and secretome provides insight into its pioneer colonization strategies of wood.</title>
        <authorList>
            <person name="Hori C."/>
            <person name="Ishida T."/>
            <person name="Igarashi K."/>
            <person name="Samejima M."/>
            <person name="Suzuki H."/>
            <person name="Master E."/>
            <person name="Ferreira P."/>
            <person name="Ruiz-Duenas F.J."/>
            <person name="Held B."/>
            <person name="Canessa P."/>
            <person name="Larrondo L.F."/>
            <person name="Schmoll M."/>
            <person name="Druzhinina I.S."/>
            <person name="Kubicek C.P."/>
            <person name="Gaskell J.A."/>
            <person name="Kersten P."/>
            <person name="St John F."/>
            <person name="Glasner J."/>
            <person name="Sabat G."/>
            <person name="Splinter BonDurant S."/>
            <person name="Syed K."/>
            <person name="Yadav J."/>
            <person name="Mgbeahuruike A.C."/>
            <person name="Kovalchuk A."/>
            <person name="Asiegbu F.O."/>
            <person name="Lackner G."/>
            <person name="Hoffmeister D."/>
            <person name="Rencoret J."/>
            <person name="Gutierrez A."/>
            <person name="Sun H."/>
            <person name="Lindquist E."/>
            <person name="Barry K."/>
            <person name="Riley R."/>
            <person name="Grigoriev I.V."/>
            <person name="Henrissat B."/>
            <person name="Kues U."/>
            <person name="Berka R.M."/>
            <person name="Martinez A.T."/>
            <person name="Covert S.F."/>
            <person name="Blanchette R.A."/>
            <person name="Cullen D."/>
        </authorList>
    </citation>
    <scope>NUCLEOTIDE SEQUENCE [LARGE SCALE GENOMIC DNA]</scope>
    <source>
        <strain evidence="2 3">11061_1 CR5-6</strain>
    </source>
</reference>
<name>A0A0C3RQ69_PHLG1</name>
<dbReference type="OrthoDB" id="60033at2759"/>
<accession>A0A0C3RQ69</accession>
<evidence type="ECO:0000313" key="2">
    <source>
        <dbReference type="EMBL" id="KIP01831.1"/>
    </source>
</evidence>
<protein>
    <submittedName>
        <fullName evidence="2">Uncharacterized protein</fullName>
    </submittedName>
</protein>
<organism evidence="2 3">
    <name type="scientific">Phlebiopsis gigantea (strain 11061_1 CR5-6)</name>
    <name type="common">White-rot fungus</name>
    <name type="synonym">Peniophora gigantea</name>
    <dbReference type="NCBI Taxonomy" id="745531"/>
    <lineage>
        <taxon>Eukaryota</taxon>
        <taxon>Fungi</taxon>
        <taxon>Dikarya</taxon>
        <taxon>Basidiomycota</taxon>
        <taxon>Agaricomycotina</taxon>
        <taxon>Agaricomycetes</taxon>
        <taxon>Polyporales</taxon>
        <taxon>Phanerochaetaceae</taxon>
        <taxon>Phlebiopsis</taxon>
    </lineage>
</organism>
<feature type="region of interest" description="Disordered" evidence="1">
    <location>
        <begin position="114"/>
        <end position="149"/>
    </location>
</feature>
<sequence length="286" mass="30407">MAPIGLRLALRHVYAISHALSLFSLRSPDVRTLLHVIGRGQDGWDIGQAPVAVLRSCGPALLSHSRMWSPRLPKWARSRPQLRSNGVVADGTRADGRVGGGLRATLKQLLERFGSNGLGDAPESIPNHSEAPPEFPSHTHTPHSLSRQHSFQHISEYGHGGMSTSRYDSAAAMATPLPPSPGPMDVFEDAQGRKRQRTGPGVDDGGGGMGSKKGSRARSDSAPLGYGLASGWPQTRPRSGSGLQNRVAVGRREEQLPIPNIGSLSRGQTLPMLSIPGVPKQSQSSS</sequence>
<dbReference type="HOGENOM" id="CLU_973547_0_0_1"/>
<feature type="compositionally biased region" description="Gly residues" evidence="1">
    <location>
        <begin position="202"/>
        <end position="211"/>
    </location>
</feature>
<evidence type="ECO:0000313" key="3">
    <source>
        <dbReference type="Proteomes" id="UP000053257"/>
    </source>
</evidence>
<dbReference type="EMBL" id="KN840732">
    <property type="protein sequence ID" value="KIP01831.1"/>
    <property type="molecule type" value="Genomic_DNA"/>
</dbReference>
<evidence type="ECO:0000256" key="1">
    <source>
        <dbReference type="SAM" id="MobiDB-lite"/>
    </source>
</evidence>
<feature type="compositionally biased region" description="Polar residues" evidence="1">
    <location>
        <begin position="138"/>
        <end position="149"/>
    </location>
</feature>
<feature type="compositionally biased region" description="Polar residues" evidence="1">
    <location>
        <begin position="232"/>
        <end position="244"/>
    </location>
</feature>
<feature type="region of interest" description="Disordered" evidence="1">
    <location>
        <begin position="172"/>
        <end position="286"/>
    </location>
</feature>
<dbReference type="Proteomes" id="UP000053257">
    <property type="component" value="Unassembled WGS sequence"/>
</dbReference>
<dbReference type="AlphaFoldDB" id="A0A0C3RQ69"/>